<dbReference type="EMBL" id="CYYY01000001">
    <property type="protein sequence ID" value="CUN42767.1"/>
    <property type="molecule type" value="Genomic_DNA"/>
</dbReference>
<dbReference type="Proteomes" id="UP000095380">
    <property type="component" value="Unassembled WGS sequence"/>
</dbReference>
<dbReference type="RefSeq" id="WP_006427252.1">
    <property type="nucleotide sequence ID" value="NZ_CABIWY010000001.1"/>
</dbReference>
<gene>
    <name evidence="4" type="ORF">ERS852408_00486</name>
    <name evidence="3" type="ORF">ERS852423_00428</name>
    <name evidence="2" type="ORF">ERS852573_01246</name>
</gene>
<organism evidence="3 6">
    <name type="scientific">Dorea longicatena</name>
    <dbReference type="NCBI Taxonomy" id="88431"/>
    <lineage>
        <taxon>Bacteria</taxon>
        <taxon>Bacillati</taxon>
        <taxon>Bacillota</taxon>
        <taxon>Clostridia</taxon>
        <taxon>Lachnospirales</taxon>
        <taxon>Lachnospiraceae</taxon>
        <taxon>Dorea</taxon>
    </lineage>
</organism>
<evidence type="ECO:0000313" key="7">
    <source>
        <dbReference type="Proteomes" id="UP000095597"/>
    </source>
</evidence>
<feature type="region of interest" description="Disordered" evidence="1">
    <location>
        <begin position="143"/>
        <end position="166"/>
    </location>
</feature>
<evidence type="ECO:0000313" key="3">
    <source>
        <dbReference type="EMBL" id="CUN42767.1"/>
    </source>
</evidence>
<dbReference type="Proteomes" id="UP000095439">
    <property type="component" value="Unassembled WGS sequence"/>
</dbReference>
<evidence type="ECO:0000313" key="6">
    <source>
        <dbReference type="Proteomes" id="UP000095439"/>
    </source>
</evidence>
<dbReference type="EMBL" id="CYXO01000006">
    <property type="protein sequence ID" value="CUM94748.1"/>
    <property type="molecule type" value="Genomic_DNA"/>
</dbReference>
<dbReference type="Proteomes" id="UP000095597">
    <property type="component" value="Unassembled WGS sequence"/>
</dbReference>
<sequence length="166" mass="18919">MAGKPSKPMTPFDKSVTPSYLYKLKLFLSFLPPSTQRFLAVYIKFSEFRYTMDYFRGLPFHAFSFQSIGELAPYMDENERNMMDQMTSMLQIMEMMVMAQTDSTSGGSDSCGPAGPVDLMKTMMSGEDMEMFQNYMDLFDQELSSPGTSAMKGDSSHEWNNESYSE</sequence>
<evidence type="ECO:0000256" key="1">
    <source>
        <dbReference type="SAM" id="MobiDB-lite"/>
    </source>
</evidence>
<name>A0A173WW54_9FIRM</name>
<dbReference type="AlphaFoldDB" id="A0A173WW54"/>
<proteinExistence type="predicted"/>
<reference evidence="5 6" key="1">
    <citation type="submission" date="2015-09" db="EMBL/GenBank/DDBJ databases">
        <authorList>
            <consortium name="Pathogen Informatics"/>
        </authorList>
    </citation>
    <scope>NUCLEOTIDE SEQUENCE [LARGE SCALE GENOMIC DNA]</scope>
    <source>
        <strain evidence="4 5">2789STDY5608851</strain>
        <strain evidence="3 6">2789STDY5608866</strain>
        <strain evidence="2 7">2789STDY5834961</strain>
    </source>
</reference>
<evidence type="ECO:0000313" key="4">
    <source>
        <dbReference type="EMBL" id="CUN53206.1"/>
    </source>
</evidence>
<dbReference type="EMBL" id="CYYM01000002">
    <property type="protein sequence ID" value="CUN53206.1"/>
    <property type="molecule type" value="Genomic_DNA"/>
</dbReference>
<accession>A0A173WW54</accession>
<evidence type="ECO:0000313" key="5">
    <source>
        <dbReference type="Proteomes" id="UP000095380"/>
    </source>
</evidence>
<evidence type="ECO:0000313" key="2">
    <source>
        <dbReference type="EMBL" id="CUM94748.1"/>
    </source>
</evidence>
<protein>
    <submittedName>
        <fullName evidence="3">Uncharacterized protein</fullName>
    </submittedName>
</protein>